<feature type="domain" description="Reverse transcriptase Ty1/copia-type" evidence="1">
    <location>
        <begin position="372"/>
        <end position="483"/>
    </location>
</feature>
<dbReference type="SUPFAM" id="SSF53098">
    <property type="entry name" value="Ribonuclease H-like"/>
    <property type="match status" value="1"/>
</dbReference>
<dbReference type="InterPro" id="IPR057670">
    <property type="entry name" value="SH3_retrovirus"/>
</dbReference>
<dbReference type="Pfam" id="PF07727">
    <property type="entry name" value="RVT_2"/>
    <property type="match status" value="1"/>
</dbReference>
<dbReference type="PANTHER" id="PTHR11439">
    <property type="entry name" value="GAG-POL-RELATED RETROTRANSPOSON"/>
    <property type="match status" value="1"/>
</dbReference>
<protein>
    <submittedName>
        <fullName evidence="3">Uncharacterized protein</fullName>
    </submittedName>
</protein>
<gene>
    <name evidence="3" type="ORF">VITISV_039520</name>
</gene>
<organism evidence="3">
    <name type="scientific">Vitis vinifera</name>
    <name type="common">Grape</name>
    <dbReference type="NCBI Taxonomy" id="29760"/>
    <lineage>
        <taxon>Eukaryota</taxon>
        <taxon>Viridiplantae</taxon>
        <taxon>Streptophyta</taxon>
        <taxon>Embryophyta</taxon>
        <taxon>Tracheophyta</taxon>
        <taxon>Spermatophyta</taxon>
        <taxon>Magnoliopsida</taxon>
        <taxon>eudicotyledons</taxon>
        <taxon>Gunneridae</taxon>
        <taxon>Pentapetalae</taxon>
        <taxon>rosids</taxon>
        <taxon>Vitales</taxon>
        <taxon>Vitaceae</taxon>
        <taxon>Viteae</taxon>
        <taxon>Vitis</taxon>
    </lineage>
</organism>
<name>A5AKS3_VITVI</name>
<feature type="domain" description="Retroviral polymerase SH3-like" evidence="2">
    <location>
        <begin position="224"/>
        <end position="287"/>
    </location>
</feature>
<dbReference type="InterPro" id="IPR012337">
    <property type="entry name" value="RNaseH-like_sf"/>
</dbReference>
<evidence type="ECO:0000259" key="2">
    <source>
        <dbReference type="Pfam" id="PF25597"/>
    </source>
</evidence>
<reference evidence="3" key="1">
    <citation type="journal article" date="2007" name="PLoS ONE">
        <title>The first genome sequence of an elite grapevine cultivar (Pinot noir Vitis vinifera L.): coping with a highly heterozygous genome.</title>
        <authorList>
            <person name="Velasco R."/>
            <person name="Zharkikh A."/>
            <person name="Troggio M."/>
            <person name="Cartwright D.A."/>
            <person name="Cestaro A."/>
            <person name="Pruss D."/>
            <person name="Pindo M."/>
            <person name="FitzGerald L.M."/>
            <person name="Vezzulli S."/>
            <person name="Reid J."/>
            <person name="Malacarne G."/>
            <person name="Iliev D."/>
            <person name="Coppola G."/>
            <person name="Wardell B."/>
            <person name="Micheletti D."/>
            <person name="Macalma T."/>
            <person name="Facci M."/>
            <person name="Mitchell J.T."/>
            <person name="Perazzolli M."/>
            <person name="Eldredge G."/>
            <person name="Gatto P."/>
            <person name="Oyzerski R."/>
            <person name="Moretto M."/>
            <person name="Gutin N."/>
            <person name="Stefanini M."/>
            <person name="Chen Y."/>
            <person name="Segala C."/>
            <person name="Davenport C."/>
            <person name="Dematte L."/>
            <person name="Mraz A."/>
            <person name="Battilana J."/>
            <person name="Stormo K."/>
            <person name="Costa F."/>
            <person name="Tao Q."/>
            <person name="Si-Ammour A."/>
            <person name="Harkins T."/>
            <person name="Lackey A."/>
            <person name="Perbost C."/>
            <person name="Taillon B."/>
            <person name="Stella A."/>
            <person name="Solovyev V."/>
            <person name="Fawcett J.A."/>
            <person name="Sterck L."/>
            <person name="Vandepoele K."/>
            <person name="Grando S.M."/>
            <person name="Toppo S."/>
            <person name="Moser C."/>
            <person name="Lanchbury J."/>
            <person name="Bogden R."/>
            <person name="Skolnick M."/>
            <person name="Sgaramella V."/>
            <person name="Bhatnagar S.K."/>
            <person name="Fontana P."/>
            <person name="Gutin A."/>
            <person name="Van de Peer Y."/>
            <person name="Salamini F."/>
            <person name="Viola R."/>
        </authorList>
    </citation>
    <scope>NUCLEOTIDE SEQUENCE</scope>
</reference>
<proteinExistence type="predicted"/>
<dbReference type="InterPro" id="IPR036397">
    <property type="entry name" value="RNaseH_sf"/>
</dbReference>
<dbReference type="AlphaFoldDB" id="A5AKS3"/>
<dbReference type="PANTHER" id="PTHR11439:SF467">
    <property type="entry name" value="INTEGRASE CATALYTIC DOMAIN-CONTAINING PROTEIN"/>
    <property type="match status" value="1"/>
</dbReference>
<dbReference type="CDD" id="cd09272">
    <property type="entry name" value="RNase_HI_RT_Ty1"/>
    <property type="match status" value="1"/>
</dbReference>
<dbReference type="GO" id="GO:0003676">
    <property type="term" value="F:nucleic acid binding"/>
    <property type="evidence" value="ECO:0007669"/>
    <property type="project" value="InterPro"/>
</dbReference>
<evidence type="ECO:0000259" key="1">
    <source>
        <dbReference type="Pfam" id="PF07727"/>
    </source>
</evidence>
<accession>A5AKS3</accession>
<dbReference type="Pfam" id="PF25597">
    <property type="entry name" value="SH3_retrovirus"/>
    <property type="match status" value="1"/>
</dbReference>
<sequence>MRGPQGYLSGIEQLSGANFKKWKEQIGIVLICMDLDYALREPTPTKPTFESTNEQKALYEKWERSNCMSLMIMKGSITPAIRGAIPNSDNAMSYIKSVEEQFLGTSKSLASTFMIKMITMKYDGHSAVREHIMKMSDMASQLKGMDWQFLLSKNSVAERRNRTLIDMVRSMMSNSTLPEFLWGEALKTAVYILNRVPSKAIPKTPYELWVGRKSTLNYLHVWGCLAEAKIFNPQIKKLDSKTISCNFIGYPERSKGFRFYCHGQGPKIVETRHAVFLENEYFSGRTELKKLTSNEVSTPMMEYGVTQEVSCNENENVPTMKVSLRRSQREKRPAISNDYEVYLNEYGQAINSENSTLWLYAMEEELKSMKDNEVWDLVEFPKGIKIIGCKWIYKTKHDSKGNVERYKVRLVAKGYTKKDGIDYKETFSPVSKKDSLRIVMALVAHFDLELHQMDVKTTFLNGDLHEEVYMDQPEGFQDKGKAHMAFRQWYLKFHEILITFGFKENLMDQYIAYVVGMLGRYQSNPDFGYSDSDYAGCKDTIKSTSGYIFMLSNGPISWKSHKQSLIASSTMEAEYVACYKATCHAIWLRNFVLGLHVIDSIIRPLRIYCDNSAAVQFSKNNKTTGGSKHIDIKYLVVKEKVQNGAISIKHIKNTLMLADPFIKGLPPKLFMDYVARMGLVASLSILD</sequence>
<dbReference type="InterPro" id="IPR013103">
    <property type="entry name" value="RVT_2"/>
</dbReference>
<dbReference type="EMBL" id="AM429003">
    <property type="protein sequence ID" value="CAN69142.1"/>
    <property type="molecule type" value="Genomic_DNA"/>
</dbReference>
<dbReference type="Gene3D" id="3.30.420.10">
    <property type="entry name" value="Ribonuclease H-like superfamily/Ribonuclease H"/>
    <property type="match status" value="1"/>
</dbReference>
<dbReference type="SUPFAM" id="SSF56672">
    <property type="entry name" value="DNA/RNA polymerases"/>
    <property type="match status" value="1"/>
</dbReference>
<evidence type="ECO:0000313" key="3">
    <source>
        <dbReference type="EMBL" id="CAN69142.1"/>
    </source>
</evidence>
<dbReference type="InterPro" id="IPR043502">
    <property type="entry name" value="DNA/RNA_pol_sf"/>
</dbReference>